<proteinExistence type="predicted"/>
<dbReference type="Gene3D" id="3.30.70.2160">
    <property type="match status" value="1"/>
</dbReference>
<dbReference type="Proteomes" id="UP000001962">
    <property type="component" value="Chromosome"/>
</dbReference>
<sequence>MDALTAKTALEKGKASRHEFEGLHYIRLHDSVARLPKGSVRLDDGTVVPGYPSIGRIQALGPGLAKQYGDELFWAEEKIDGFNIRILAHQGRLLAFSRGGYLCPFSTDRVPELLDPTLFDDHPGLILCAELAGPENPYMEGSPPHVTEDVALFVFDIRRAGANGFLPQEEKLALAERYRLPLARVFGRYRADDQQALHALILELDEAGCEGLVFKGETRGARSKYVTARSNITDIALVSDALLDLPPEYFTHRLMRLALFESEHRGDDTALEQELGRALLRGLGRAVERSRSVGRVGHRYRCRFREKRNLEHFVAHLEATGGPQHVKILYQPTHQEDGYWVLEFERVLPRMTGTLAHSLSGGAQFD</sequence>
<dbReference type="InterPro" id="IPR001072">
    <property type="entry name" value="RNA_ligase_Pab1020"/>
</dbReference>
<dbReference type="SUPFAM" id="SSF56091">
    <property type="entry name" value="DNA ligase/mRNA capping enzyme, catalytic domain"/>
    <property type="match status" value="1"/>
</dbReference>
<feature type="domain" description="RNA ligase" evidence="1">
    <location>
        <begin position="73"/>
        <end position="226"/>
    </location>
</feature>
<protein>
    <submittedName>
        <fullName evidence="3">ATP dependent DNA ligase</fullName>
    </submittedName>
</protein>
<organism evidence="3 4">
    <name type="scientific">Alkalilimnicola ehrlichii (strain ATCC BAA-1101 / DSM 17681 / MLHE-1)</name>
    <dbReference type="NCBI Taxonomy" id="187272"/>
    <lineage>
        <taxon>Bacteria</taxon>
        <taxon>Pseudomonadati</taxon>
        <taxon>Pseudomonadota</taxon>
        <taxon>Gammaproteobacteria</taxon>
        <taxon>Chromatiales</taxon>
        <taxon>Ectothiorhodospiraceae</taxon>
        <taxon>Alkalilimnicola</taxon>
    </lineage>
</organism>
<dbReference type="NCBIfam" id="TIGR01209">
    <property type="entry name" value="RNA ligase"/>
    <property type="match status" value="1"/>
</dbReference>
<dbReference type="InterPro" id="IPR021122">
    <property type="entry name" value="RNA_ligase_dom_REL/Rnl2"/>
</dbReference>
<evidence type="ECO:0000313" key="3">
    <source>
        <dbReference type="EMBL" id="ABI57893.1"/>
    </source>
</evidence>
<name>Q0A5J4_ALKEH</name>
<keyword evidence="4" id="KW-1185">Reference proteome</keyword>
<dbReference type="PRINTS" id="PR01048">
    <property type="entry name" value="Y414FAMILY"/>
</dbReference>
<keyword evidence="3" id="KW-0436">Ligase</keyword>
<dbReference type="Gene3D" id="3.30.470.30">
    <property type="entry name" value="DNA ligase/mRNA capping enzyme"/>
    <property type="match status" value="1"/>
</dbReference>
<gene>
    <name evidence="3" type="ordered locus">Mlg_2553</name>
</gene>
<dbReference type="RefSeq" id="WP_011630286.1">
    <property type="nucleotide sequence ID" value="NC_008340.1"/>
</dbReference>
<dbReference type="EMBL" id="CP000453">
    <property type="protein sequence ID" value="ABI57893.1"/>
    <property type="molecule type" value="Genomic_DNA"/>
</dbReference>
<evidence type="ECO:0000313" key="4">
    <source>
        <dbReference type="Proteomes" id="UP000001962"/>
    </source>
</evidence>
<accession>Q0A5J4</accession>
<dbReference type="Pfam" id="PF09414">
    <property type="entry name" value="RNA_ligase"/>
    <property type="match status" value="1"/>
</dbReference>
<reference evidence="4" key="1">
    <citation type="submission" date="2006-08" db="EMBL/GenBank/DDBJ databases">
        <title>Complete sequence of Alkalilimnicola ehrilichei MLHE-1.</title>
        <authorList>
            <person name="Copeland A."/>
            <person name="Lucas S."/>
            <person name="Lapidus A."/>
            <person name="Barry K."/>
            <person name="Detter J.C."/>
            <person name="Glavina del Rio T."/>
            <person name="Hammon N."/>
            <person name="Israni S."/>
            <person name="Dalin E."/>
            <person name="Tice H."/>
            <person name="Pitluck S."/>
            <person name="Sims D."/>
            <person name="Brettin T."/>
            <person name="Bruce D."/>
            <person name="Han C."/>
            <person name="Tapia R."/>
            <person name="Gilna P."/>
            <person name="Schmutz J."/>
            <person name="Larimer F."/>
            <person name="Land M."/>
            <person name="Hauser L."/>
            <person name="Kyrpides N."/>
            <person name="Mikhailova N."/>
            <person name="Oremland R.S."/>
            <person name="Hoeft S.E."/>
            <person name="Switzer-Blum J."/>
            <person name="Kulp T."/>
            <person name="King G."/>
            <person name="Tabita R."/>
            <person name="Witte B."/>
            <person name="Santini J.M."/>
            <person name="Basu P."/>
            <person name="Hollibaugh J.T."/>
            <person name="Xie G."/>
            <person name="Stolz J.F."/>
            <person name="Richardson P."/>
        </authorList>
    </citation>
    <scope>NUCLEOTIDE SEQUENCE [LARGE SCALE GENOMIC DNA]</scope>
    <source>
        <strain evidence="4">ATCC BAA-1101 / DSM 17681 / MLHE-1</strain>
    </source>
</reference>
<dbReference type="HOGENOM" id="CLU_061502_0_0_6"/>
<dbReference type="AlphaFoldDB" id="Q0A5J4"/>
<evidence type="ECO:0000259" key="1">
    <source>
        <dbReference type="Pfam" id="PF09414"/>
    </source>
</evidence>
<dbReference type="InterPro" id="IPR041596">
    <property type="entry name" value="Lig_Pab1020_C"/>
</dbReference>
<dbReference type="Gene3D" id="3.10.450.740">
    <property type="match status" value="1"/>
</dbReference>
<feature type="domain" description="RNA ligase Pab1020 C-terminal" evidence="2">
    <location>
        <begin position="242"/>
        <end position="362"/>
    </location>
</feature>
<dbReference type="GO" id="GO:0016874">
    <property type="term" value="F:ligase activity"/>
    <property type="evidence" value="ECO:0007669"/>
    <property type="project" value="UniProtKB-KW"/>
</dbReference>
<dbReference type="KEGG" id="aeh:Mlg_2553"/>
<dbReference type="OrthoDB" id="245177at2"/>
<dbReference type="Gene3D" id="3.30.1490.70">
    <property type="match status" value="1"/>
</dbReference>
<evidence type="ECO:0000259" key="2">
    <source>
        <dbReference type="Pfam" id="PF18330"/>
    </source>
</evidence>
<dbReference type="Pfam" id="PF18330">
    <property type="entry name" value="Lig_C"/>
    <property type="match status" value="1"/>
</dbReference>
<dbReference type="eggNOG" id="COG1423">
    <property type="taxonomic scope" value="Bacteria"/>
</dbReference>
<dbReference type="CDD" id="cd07894">
    <property type="entry name" value="Adenylation_RNA_ligase"/>
    <property type="match status" value="1"/>
</dbReference>